<proteinExistence type="predicted"/>
<keyword evidence="3" id="KW-1185">Reference proteome</keyword>
<comment type="caution">
    <text evidence="2">The sequence shown here is derived from an EMBL/GenBank/DDBJ whole genome shotgun (WGS) entry which is preliminary data.</text>
</comment>
<sequence length="140" mass="15083">MDNQQALIKDHGFSLIELMIVVAIIGIIVAVAIPSYQQYVFESRRTDAHIALTIAAAEQEKFYTYDNAYTTEINNLGGATSPDGHYTLSVTATNTTYTLTATAISSSSQFADTDCRSFTLNHLGAKAAFNSIATASTGCW</sequence>
<dbReference type="InterPro" id="IPR031982">
    <property type="entry name" value="PilE-like"/>
</dbReference>
<dbReference type="OrthoDB" id="6197122at2"/>
<name>A0A081N9A0_9GAMM</name>
<accession>A0A081N9A0</accession>
<keyword evidence="1" id="KW-0812">Transmembrane</keyword>
<feature type="transmembrane region" description="Helical" evidence="1">
    <location>
        <begin position="12"/>
        <end position="36"/>
    </location>
</feature>
<keyword evidence="1" id="KW-0472">Membrane</keyword>
<dbReference type="RefSeq" id="WP_034841264.1">
    <property type="nucleotide sequence ID" value="NZ_JOKH01000007.1"/>
</dbReference>
<dbReference type="SUPFAM" id="SSF54523">
    <property type="entry name" value="Pili subunits"/>
    <property type="match status" value="1"/>
</dbReference>
<dbReference type="STRING" id="1137799.GZ78_24385"/>
<dbReference type="Proteomes" id="UP000028073">
    <property type="component" value="Unassembled WGS sequence"/>
</dbReference>
<evidence type="ECO:0000313" key="3">
    <source>
        <dbReference type="Proteomes" id="UP000028073"/>
    </source>
</evidence>
<evidence type="ECO:0000256" key="1">
    <source>
        <dbReference type="SAM" id="Phobius"/>
    </source>
</evidence>
<dbReference type="Gene3D" id="3.30.700.10">
    <property type="entry name" value="Glycoprotein, Type 4 Pilin"/>
    <property type="match status" value="1"/>
</dbReference>
<dbReference type="Pfam" id="PF16732">
    <property type="entry name" value="ComP_DUS"/>
    <property type="match status" value="1"/>
</dbReference>
<protein>
    <submittedName>
        <fullName evidence="2">Uncharacterized protein</fullName>
    </submittedName>
</protein>
<dbReference type="PROSITE" id="PS00409">
    <property type="entry name" value="PROKAR_NTER_METHYL"/>
    <property type="match status" value="1"/>
</dbReference>
<dbReference type="GO" id="GO:0043683">
    <property type="term" value="P:type IV pilus assembly"/>
    <property type="evidence" value="ECO:0007669"/>
    <property type="project" value="InterPro"/>
</dbReference>
<evidence type="ECO:0000313" key="2">
    <source>
        <dbReference type="EMBL" id="KEQ15023.1"/>
    </source>
</evidence>
<organism evidence="2 3">
    <name type="scientific">Endozoicomonas numazuensis</name>
    <dbReference type="NCBI Taxonomy" id="1137799"/>
    <lineage>
        <taxon>Bacteria</taxon>
        <taxon>Pseudomonadati</taxon>
        <taxon>Pseudomonadota</taxon>
        <taxon>Gammaproteobacteria</taxon>
        <taxon>Oceanospirillales</taxon>
        <taxon>Endozoicomonadaceae</taxon>
        <taxon>Endozoicomonas</taxon>
    </lineage>
</organism>
<dbReference type="eggNOG" id="COG4968">
    <property type="taxonomic scope" value="Bacteria"/>
</dbReference>
<dbReference type="InterPro" id="IPR045584">
    <property type="entry name" value="Pilin-like"/>
</dbReference>
<dbReference type="Pfam" id="PF07963">
    <property type="entry name" value="N_methyl"/>
    <property type="match status" value="1"/>
</dbReference>
<gene>
    <name evidence="2" type="ORF">GZ78_24385</name>
</gene>
<dbReference type="InterPro" id="IPR012902">
    <property type="entry name" value="N_methyl_site"/>
</dbReference>
<dbReference type="AlphaFoldDB" id="A0A081N9A0"/>
<dbReference type="NCBIfam" id="TIGR02532">
    <property type="entry name" value="IV_pilin_GFxxxE"/>
    <property type="match status" value="1"/>
</dbReference>
<reference evidence="2 3" key="1">
    <citation type="submission" date="2014-06" db="EMBL/GenBank/DDBJ databases">
        <title>Whole Genome Sequences of Three Symbiotic Endozoicomonas Bacteria.</title>
        <authorList>
            <person name="Neave M.J."/>
            <person name="Apprill A."/>
            <person name="Voolstra C.R."/>
        </authorList>
    </citation>
    <scope>NUCLEOTIDE SEQUENCE [LARGE SCALE GENOMIC DNA]</scope>
    <source>
        <strain evidence="2 3">DSM 25634</strain>
    </source>
</reference>
<keyword evidence="1" id="KW-1133">Transmembrane helix</keyword>
<dbReference type="EMBL" id="JOKH01000007">
    <property type="protein sequence ID" value="KEQ15023.1"/>
    <property type="molecule type" value="Genomic_DNA"/>
</dbReference>